<keyword evidence="2" id="KW-1185">Reference proteome</keyword>
<evidence type="ECO:0000313" key="2">
    <source>
        <dbReference type="Proteomes" id="UP001152607"/>
    </source>
</evidence>
<proteinExistence type="predicted"/>
<dbReference type="EMBL" id="CAOQHR010000001">
    <property type="protein sequence ID" value="CAI6257646.1"/>
    <property type="molecule type" value="Genomic_DNA"/>
</dbReference>
<dbReference type="AlphaFoldDB" id="A0A9W4U2G9"/>
<organism evidence="1 2">
    <name type="scientific">Periconia digitata</name>
    <dbReference type="NCBI Taxonomy" id="1303443"/>
    <lineage>
        <taxon>Eukaryota</taxon>
        <taxon>Fungi</taxon>
        <taxon>Dikarya</taxon>
        <taxon>Ascomycota</taxon>
        <taxon>Pezizomycotina</taxon>
        <taxon>Dothideomycetes</taxon>
        <taxon>Pleosporomycetidae</taxon>
        <taxon>Pleosporales</taxon>
        <taxon>Massarineae</taxon>
        <taxon>Periconiaceae</taxon>
        <taxon>Periconia</taxon>
    </lineage>
</organism>
<sequence>MSLGRCKRDDPGKCIISVCNDQGVLTLHKNESCLPRLSLFHECFLQCLA</sequence>
<name>A0A9W4U2G9_9PLEO</name>
<gene>
    <name evidence="1" type="ORF">PDIGIT_LOCUS1219</name>
</gene>
<reference evidence="1" key="1">
    <citation type="submission" date="2023-01" db="EMBL/GenBank/DDBJ databases">
        <authorList>
            <person name="Van Ghelder C."/>
            <person name="Rancurel C."/>
        </authorList>
    </citation>
    <scope>NUCLEOTIDE SEQUENCE</scope>
    <source>
        <strain evidence="1">CNCM I-4278</strain>
    </source>
</reference>
<evidence type="ECO:0000313" key="1">
    <source>
        <dbReference type="EMBL" id="CAI6257646.1"/>
    </source>
</evidence>
<comment type="caution">
    <text evidence="1">The sequence shown here is derived from an EMBL/GenBank/DDBJ whole genome shotgun (WGS) entry which is preliminary data.</text>
</comment>
<dbReference type="Proteomes" id="UP001152607">
    <property type="component" value="Unassembled WGS sequence"/>
</dbReference>
<accession>A0A9W4U2G9</accession>
<protein>
    <submittedName>
        <fullName evidence="1">Uncharacterized protein</fullName>
    </submittedName>
</protein>